<accession>A0A2H0W3E1</accession>
<dbReference type="InterPro" id="IPR029044">
    <property type="entry name" value="Nucleotide-diphossugar_trans"/>
</dbReference>
<dbReference type="Pfam" id="PF00535">
    <property type="entry name" value="Glycos_transf_2"/>
    <property type="match status" value="1"/>
</dbReference>
<feature type="domain" description="Glycosyltransferase 2-like" evidence="1">
    <location>
        <begin position="11"/>
        <end position="189"/>
    </location>
</feature>
<dbReference type="Gene3D" id="3.90.550.10">
    <property type="entry name" value="Spore Coat Polysaccharide Biosynthesis Protein SpsA, Chain A"/>
    <property type="match status" value="1"/>
</dbReference>
<protein>
    <recommendedName>
        <fullName evidence="1">Glycosyltransferase 2-like domain-containing protein</fullName>
    </recommendedName>
</protein>
<dbReference type="SUPFAM" id="SSF53448">
    <property type="entry name" value="Nucleotide-diphospho-sugar transferases"/>
    <property type="match status" value="1"/>
</dbReference>
<dbReference type="AlphaFoldDB" id="A0A2H0W3E1"/>
<organism evidence="2 3">
    <name type="scientific">Candidatus Buchananbacteria bacterium CG10_big_fil_rev_8_21_14_0_10_33_19</name>
    <dbReference type="NCBI Taxonomy" id="1974525"/>
    <lineage>
        <taxon>Bacteria</taxon>
        <taxon>Candidatus Buchananiibacteriota</taxon>
    </lineage>
</organism>
<dbReference type="PANTHER" id="PTHR43179:SF7">
    <property type="entry name" value="RHAMNOSYLTRANSFERASE WBBL"/>
    <property type="match status" value="1"/>
</dbReference>
<dbReference type="PANTHER" id="PTHR43179">
    <property type="entry name" value="RHAMNOSYLTRANSFERASE WBBL"/>
    <property type="match status" value="1"/>
</dbReference>
<gene>
    <name evidence="2" type="ORF">COT80_03870</name>
</gene>
<comment type="caution">
    <text evidence="2">The sequence shown here is derived from an EMBL/GenBank/DDBJ whole genome shotgun (WGS) entry which is preliminary data.</text>
</comment>
<dbReference type="InterPro" id="IPR001173">
    <property type="entry name" value="Glyco_trans_2-like"/>
</dbReference>
<name>A0A2H0W3E1_9BACT</name>
<sequence length="347" mass="40692">MSNLPKVTIQLVTWNSLKYLPFTLESIFAQTYRDFQVLVIDNNSHDGTIDYIRKNYPEVAVFQNKKNLGFAKANNQGIRLLHSAYVLFCNTDIVLEKNWLELMMQNIESDKYKDVGSFCGKLLKLKPIDNEIDQTSKTNIIDSCGLVITRSRRITELGAGEESEKFNTNREIFGCSGALAIYKRETLDDCLIKTKFNSNGEYFDEDFFVYKEDVDLAWRSRLFGWKSMLIVEAVAYHVRSAAGSEHTGLMDIIKNRKKQSFFARYYSYRNHLLLLLKNEMSKNFLNDFWQIKCFEIKKAVYVLMFEIRSVQAWWEILKMLPRILAKRKEIIRKTKISYQDMAKLIQK</sequence>
<proteinExistence type="predicted"/>
<dbReference type="CDD" id="cd04186">
    <property type="entry name" value="GT_2_like_c"/>
    <property type="match status" value="1"/>
</dbReference>
<reference evidence="3" key="1">
    <citation type="submission" date="2017-09" db="EMBL/GenBank/DDBJ databases">
        <title>Depth-based differentiation of microbial function through sediment-hosted aquifers and enrichment of novel symbionts in the deep terrestrial subsurface.</title>
        <authorList>
            <person name="Probst A.J."/>
            <person name="Ladd B."/>
            <person name="Jarett J.K."/>
            <person name="Geller-Mcgrath D.E."/>
            <person name="Sieber C.M.K."/>
            <person name="Emerson J.B."/>
            <person name="Anantharaman K."/>
            <person name="Thomas B.C."/>
            <person name="Malmstrom R."/>
            <person name="Stieglmeier M."/>
            <person name="Klingl A."/>
            <person name="Woyke T."/>
            <person name="Ryan C.M."/>
            <person name="Banfield J.F."/>
        </authorList>
    </citation>
    <scope>NUCLEOTIDE SEQUENCE [LARGE SCALE GENOMIC DNA]</scope>
</reference>
<evidence type="ECO:0000259" key="1">
    <source>
        <dbReference type="Pfam" id="PF00535"/>
    </source>
</evidence>
<evidence type="ECO:0000313" key="2">
    <source>
        <dbReference type="EMBL" id="PIS05878.1"/>
    </source>
</evidence>
<dbReference type="Proteomes" id="UP000229056">
    <property type="component" value="Unassembled WGS sequence"/>
</dbReference>
<dbReference type="EMBL" id="PEZY01000012">
    <property type="protein sequence ID" value="PIS05878.1"/>
    <property type="molecule type" value="Genomic_DNA"/>
</dbReference>
<evidence type="ECO:0000313" key="3">
    <source>
        <dbReference type="Proteomes" id="UP000229056"/>
    </source>
</evidence>